<evidence type="ECO:0000313" key="2">
    <source>
        <dbReference type="Proteomes" id="UP000077051"/>
    </source>
</evidence>
<proteinExistence type="predicted"/>
<name>A0A162MRQ8_MUCCL</name>
<dbReference type="AlphaFoldDB" id="A0A162MRQ8"/>
<protein>
    <submittedName>
        <fullName evidence="1">Uncharacterized protein</fullName>
    </submittedName>
</protein>
<dbReference type="OrthoDB" id="2220528at2759"/>
<comment type="caution">
    <text evidence="1">The sequence shown here is derived from an EMBL/GenBank/DDBJ whole genome shotgun (WGS) entry which is preliminary data.</text>
</comment>
<gene>
    <name evidence="1" type="ORF">MUCCIDRAFT_79787</name>
</gene>
<dbReference type="Proteomes" id="UP000077051">
    <property type="component" value="Unassembled WGS sequence"/>
</dbReference>
<accession>A0A162MRQ8</accession>
<evidence type="ECO:0000313" key="1">
    <source>
        <dbReference type="EMBL" id="OAD04685.1"/>
    </source>
</evidence>
<reference evidence="1 2" key="1">
    <citation type="submission" date="2015-06" db="EMBL/GenBank/DDBJ databases">
        <title>Expansion of signal transduction pathways in fungi by whole-genome duplication.</title>
        <authorList>
            <consortium name="DOE Joint Genome Institute"/>
            <person name="Corrochano L.M."/>
            <person name="Kuo A."/>
            <person name="Marcet-Houben M."/>
            <person name="Polaino S."/>
            <person name="Salamov A."/>
            <person name="Villalobos J.M."/>
            <person name="Alvarez M.I."/>
            <person name="Avalos J."/>
            <person name="Benito E.P."/>
            <person name="Benoit I."/>
            <person name="Burger G."/>
            <person name="Camino L.P."/>
            <person name="Canovas D."/>
            <person name="Cerda-Olmedo E."/>
            <person name="Cheng J.-F."/>
            <person name="Dominguez A."/>
            <person name="Elias M."/>
            <person name="Eslava A.P."/>
            <person name="Glaser F."/>
            <person name="Grimwood J."/>
            <person name="Gutierrez G."/>
            <person name="Heitman J."/>
            <person name="Henrissat B."/>
            <person name="Iturriaga E.A."/>
            <person name="Lang B.F."/>
            <person name="Lavin J.L."/>
            <person name="Lee S."/>
            <person name="Li W."/>
            <person name="Lindquist E."/>
            <person name="Lopez-Garcia S."/>
            <person name="Luque E.M."/>
            <person name="Marcos A.T."/>
            <person name="Martin J."/>
            <person name="Mccluskey K."/>
            <person name="Medina H.R."/>
            <person name="Miralles-Duran A."/>
            <person name="Miyazaki A."/>
            <person name="Munoz-Torres E."/>
            <person name="Oguiza J.A."/>
            <person name="Ohm R."/>
            <person name="Olmedo M."/>
            <person name="Orejas M."/>
            <person name="Ortiz-Castellanos L."/>
            <person name="Pisabarro A.G."/>
            <person name="Rodriguez-Romero J."/>
            <person name="Ruiz-Herrera J."/>
            <person name="Ruiz-Vazquez R."/>
            <person name="Sanz C."/>
            <person name="Schackwitz W."/>
            <person name="Schmutz J."/>
            <person name="Shahriari M."/>
            <person name="Shelest E."/>
            <person name="Silva-Franco F."/>
            <person name="Soanes D."/>
            <person name="Syed K."/>
            <person name="Tagua V.G."/>
            <person name="Talbot N.J."/>
            <person name="Thon M."/>
            <person name="De Vries R.P."/>
            <person name="Wiebenga A."/>
            <person name="Yadav J.S."/>
            <person name="Braun E.L."/>
            <person name="Baker S."/>
            <person name="Garre V."/>
            <person name="Horwitz B."/>
            <person name="Torres-Martinez S."/>
            <person name="Idnurm A."/>
            <person name="Herrera-Estrella A."/>
            <person name="Gabaldon T."/>
            <person name="Grigoriev I.V."/>
        </authorList>
    </citation>
    <scope>NUCLEOTIDE SEQUENCE [LARGE SCALE GENOMIC DNA]</scope>
    <source>
        <strain evidence="1 2">CBS 277.49</strain>
    </source>
</reference>
<dbReference type="VEuPathDB" id="FungiDB:MUCCIDRAFT_79787"/>
<organism evidence="1 2">
    <name type="scientific">Mucor lusitanicus CBS 277.49</name>
    <dbReference type="NCBI Taxonomy" id="747725"/>
    <lineage>
        <taxon>Eukaryota</taxon>
        <taxon>Fungi</taxon>
        <taxon>Fungi incertae sedis</taxon>
        <taxon>Mucoromycota</taxon>
        <taxon>Mucoromycotina</taxon>
        <taxon>Mucoromycetes</taxon>
        <taxon>Mucorales</taxon>
        <taxon>Mucorineae</taxon>
        <taxon>Mucoraceae</taxon>
        <taxon>Mucor</taxon>
    </lineage>
</organism>
<sequence length="282" mass="32284">MHLLEHLHFELNEDNLPFTIEKLLQLTFTPSIKRFTGSVKADKFFDTLFGIVDQSPASFDQLEEMTEYTGANQGISDQRRVKFPSIVRAFDLRVVAIDAPTDTVHWSNHFFTFRNLTTFTLKGIPTGLDGIEYQIKGCHYLKTLNLQDIDYGGQTMARMTTEEVTNWWTASNAIKEELFITLNIEALCRPELIEYLTFKYPNVANITIKGRLWFPSNDLEVAQGNLKRILDAVKGLRRKKLELILPPTITITNIIRVLSNTDVITLASKQIDGQNQLEMKIN</sequence>
<dbReference type="EMBL" id="AMYB01000003">
    <property type="protein sequence ID" value="OAD04685.1"/>
    <property type="molecule type" value="Genomic_DNA"/>
</dbReference>
<keyword evidence="2" id="KW-1185">Reference proteome</keyword>